<dbReference type="PANTHER" id="PTHR24161">
    <property type="entry name" value="ANK_REP_REGION DOMAIN-CONTAINING PROTEIN-RELATED"/>
    <property type="match status" value="1"/>
</dbReference>
<feature type="transmembrane region" description="Helical" evidence="13">
    <location>
        <begin position="498"/>
        <end position="518"/>
    </location>
</feature>
<name>A0A1G4IY27_9SACH</name>
<keyword evidence="8" id="KW-0564">Palmitate</keyword>
<dbReference type="AlphaFoldDB" id="A0A1G4IY27"/>
<evidence type="ECO:0000256" key="6">
    <source>
        <dbReference type="ARBA" id="ARBA00023043"/>
    </source>
</evidence>
<proteinExistence type="inferred from homology"/>
<evidence type="ECO:0000256" key="13">
    <source>
        <dbReference type="RuleBase" id="RU079119"/>
    </source>
</evidence>
<dbReference type="InterPro" id="IPR002110">
    <property type="entry name" value="Ankyrin_rpt"/>
</dbReference>
<feature type="transmembrane region" description="Helical" evidence="13">
    <location>
        <begin position="547"/>
        <end position="567"/>
    </location>
</feature>
<feature type="transmembrane region" description="Helical" evidence="13">
    <location>
        <begin position="397"/>
        <end position="419"/>
    </location>
</feature>
<dbReference type="GO" id="GO:0016020">
    <property type="term" value="C:membrane"/>
    <property type="evidence" value="ECO:0007669"/>
    <property type="project" value="UniProtKB-SubCell"/>
</dbReference>
<evidence type="ECO:0000256" key="2">
    <source>
        <dbReference type="ARBA" id="ARBA00010104"/>
    </source>
</evidence>
<evidence type="ECO:0000256" key="5">
    <source>
        <dbReference type="ARBA" id="ARBA00022989"/>
    </source>
</evidence>
<evidence type="ECO:0000256" key="11">
    <source>
        <dbReference type="ARBA" id="ARBA00048048"/>
    </source>
</evidence>
<evidence type="ECO:0000313" key="17">
    <source>
        <dbReference type="Proteomes" id="UP000189911"/>
    </source>
</evidence>
<feature type="repeat" description="ANK" evidence="12">
    <location>
        <begin position="91"/>
        <end position="123"/>
    </location>
</feature>
<evidence type="ECO:0000256" key="14">
    <source>
        <dbReference type="SAM" id="MobiDB-lite"/>
    </source>
</evidence>
<keyword evidence="4" id="KW-0677">Repeat</keyword>
<dbReference type="Gene3D" id="1.25.40.20">
    <property type="entry name" value="Ankyrin repeat-containing domain"/>
    <property type="match status" value="1"/>
</dbReference>
<keyword evidence="6 12" id="KW-0040">ANK repeat</keyword>
<evidence type="ECO:0000256" key="9">
    <source>
        <dbReference type="ARBA" id="ARBA00023288"/>
    </source>
</evidence>
<evidence type="ECO:0000256" key="3">
    <source>
        <dbReference type="ARBA" id="ARBA00022692"/>
    </source>
</evidence>
<feature type="transmembrane region" description="Helical" evidence="13">
    <location>
        <begin position="322"/>
        <end position="341"/>
    </location>
</feature>
<keyword evidence="13" id="KW-0808">Transferase</keyword>
<comment type="domain">
    <text evidence="13">The DHHC domain is required for palmitoyltransferase activity.</text>
</comment>
<comment type="catalytic activity">
    <reaction evidence="11 13">
        <text>L-cysteinyl-[protein] + hexadecanoyl-CoA = S-hexadecanoyl-L-cysteinyl-[protein] + CoA</text>
        <dbReference type="Rhea" id="RHEA:36683"/>
        <dbReference type="Rhea" id="RHEA-COMP:10131"/>
        <dbReference type="Rhea" id="RHEA-COMP:11032"/>
        <dbReference type="ChEBI" id="CHEBI:29950"/>
        <dbReference type="ChEBI" id="CHEBI:57287"/>
        <dbReference type="ChEBI" id="CHEBI:57379"/>
        <dbReference type="ChEBI" id="CHEBI:74151"/>
        <dbReference type="EC" id="2.3.1.225"/>
    </reaction>
</comment>
<dbReference type="EMBL" id="LT598450">
    <property type="protein sequence ID" value="SCU81912.1"/>
    <property type="molecule type" value="Genomic_DNA"/>
</dbReference>
<feature type="repeat" description="ANK" evidence="12">
    <location>
        <begin position="228"/>
        <end position="260"/>
    </location>
</feature>
<dbReference type="EC" id="2.3.1.225" evidence="13"/>
<evidence type="ECO:0000259" key="15">
    <source>
        <dbReference type="Pfam" id="PF01529"/>
    </source>
</evidence>
<dbReference type="SUPFAM" id="SSF48403">
    <property type="entry name" value="Ankyrin repeat"/>
    <property type="match status" value="1"/>
</dbReference>
<dbReference type="Proteomes" id="UP000189911">
    <property type="component" value="Chromosome B"/>
</dbReference>
<evidence type="ECO:0000256" key="7">
    <source>
        <dbReference type="ARBA" id="ARBA00023136"/>
    </source>
</evidence>
<dbReference type="Pfam" id="PF12796">
    <property type="entry name" value="Ank_2"/>
    <property type="match status" value="2"/>
</dbReference>
<organism evidence="16 17">
    <name type="scientific">Lachancea nothofagi CBS 11611</name>
    <dbReference type="NCBI Taxonomy" id="1266666"/>
    <lineage>
        <taxon>Eukaryota</taxon>
        <taxon>Fungi</taxon>
        <taxon>Dikarya</taxon>
        <taxon>Ascomycota</taxon>
        <taxon>Saccharomycotina</taxon>
        <taxon>Saccharomycetes</taxon>
        <taxon>Saccharomycetales</taxon>
        <taxon>Saccharomycetaceae</taxon>
        <taxon>Lachancea</taxon>
    </lineage>
</organism>
<accession>A0A1G4IY27</accession>
<dbReference type="PANTHER" id="PTHR24161:SF85">
    <property type="entry name" value="PALMITOYLTRANSFERASE HIP14"/>
    <property type="match status" value="1"/>
</dbReference>
<keyword evidence="10 13" id="KW-0012">Acyltransferase</keyword>
<sequence length="734" mass="82663">MSSRDNLNDAGKVSESENERTSLSSIESIAPIVGSEHSLEEVPLTEADEGGESSNPILRKYREACQSGDLSTVKALVESEAIDLKHDYDEDMVSGLHWASINNRLGVVKYLAQNGADVNFQGGKLVATPLHWAARYGYVYIVDFLLEKGADPTLVDQQGFNLLHLSINSSNIMLVLYVLFFVVGDKLNIDSLDPNNRTSLLWAAYQGDSLSVKALLDFNANATIVDSGGFSPLHWATVKGQPQVLKALIAYGCDFFQKTKDKKDCFVIAKEMNTEDSLSNALMENGLNTDGTPIKKYFSSPQQGKLVTFVTPWILVASTLKLFASINFFIAIVFTAALWLSSLQGLKNFVIPSYSLSRTGNTFLKTPFLAGILLGSVACVIYVWFTRVMLTTIVEEPVFNLLFVTLATICVTSFCHLVLSDAGKISKEDDYEQTKGTIKELLRIGKFDTRNFCTEIYVRRPLRSKYSRFNDALITRFDHFCPWIYNDVGLKNHKLFQYFLLSLLLGVIFFTKTCLEYFDVLEDESDIDFKCGIFEDEICAGLKLDPYAFLVMVWAILQAVWVSPLLVTQLFQTFKGITTQELTEGSRKRHGHDTTNEFFVTTPTDLMNEEELNALNQGSVNHNDRSLLRSRGCFSVCCSLIGLDQFVIVVRDILGLTRDSQTTRRTATLGKFATDYGWKTNLKDFWLLSDHTAPFWQRLLYSPPEYKANLNNIEVDYRTLYTLPERTIPQEQMV</sequence>
<feature type="domain" description="Palmitoyltransferase DHHC" evidence="15">
    <location>
        <begin position="447"/>
        <end position="583"/>
    </location>
</feature>
<dbReference type="InterPro" id="IPR036770">
    <property type="entry name" value="Ankyrin_rpt-contain_sf"/>
</dbReference>
<dbReference type="InterPro" id="IPR001594">
    <property type="entry name" value="Palmitoyltrfase_DHHC"/>
</dbReference>
<dbReference type="OrthoDB" id="6781668at2759"/>
<keyword evidence="9" id="KW-0449">Lipoprotein</keyword>
<dbReference type="PROSITE" id="PS50216">
    <property type="entry name" value="DHHC"/>
    <property type="match status" value="1"/>
</dbReference>
<dbReference type="PROSITE" id="PS50088">
    <property type="entry name" value="ANK_REPEAT"/>
    <property type="match status" value="4"/>
</dbReference>
<gene>
    <name evidence="16" type="ORF">LANO_0B04544G</name>
</gene>
<keyword evidence="7 13" id="KW-0472">Membrane</keyword>
<evidence type="ECO:0000256" key="4">
    <source>
        <dbReference type="ARBA" id="ARBA00022737"/>
    </source>
</evidence>
<evidence type="ECO:0000256" key="8">
    <source>
        <dbReference type="ARBA" id="ARBA00023139"/>
    </source>
</evidence>
<dbReference type="GO" id="GO:0019706">
    <property type="term" value="F:protein-cysteine S-palmitoyltransferase activity"/>
    <property type="evidence" value="ECO:0007669"/>
    <property type="project" value="UniProtKB-EC"/>
</dbReference>
<evidence type="ECO:0000256" key="12">
    <source>
        <dbReference type="PROSITE-ProRule" id="PRU00023"/>
    </source>
</evidence>
<dbReference type="SMART" id="SM00248">
    <property type="entry name" value="ANK"/>
    <property type="match status" value="5"/>
</dbReference>
<dbReference type="Pfam" id="PF01529">
    <property type="entry name" value="DHHC"/>
    <property type="match status" value="1"/>
</dbReference>
<feature type="repeat" description="ANK" evidence="12">
    <location>
        <begin position="195"/>
        <end position="227"/>
    </location>
</feature>
<keyword evidence="5 13" id="KW-1133">Transmembrane helix</keyword>
<keyword evidence="3 13" id="KW-0812">Transmembrane</keyword>
<protein>
    <recommendedName>
        <fullName evidence="13">Palmitoyltransferase</fullName>
        <ecNumber evidence="13">2.3.1.225</ecNumber>
    </recommendedName>
</protein>
<keyword evidence="17" id="KW-1185">Reference proteome</keyword>
<comment type="similarity">
    <text evidence="2">Belongs to the DHHC palmitoyltransferase family. AKR/ZDHHC17 subfamily.</text>
</comment>
<evidence type="ECO:0000313" key="16">
    <source>
        <dbReference type="EMBL" id="SCU81912.1"/>
    </source>
</evidence>
<feature type="region of interest" description="Disordered" evidence="14">
    <location>
        <begin position="1"/>
        <end position="53"/>
    </location>
</feature>
<feature type="transmembrane region" description="Helical" evidence="13">
    <location>
        <begin position="362"/>
        <end position="385"/>
    </location>
</feature>
<evidence type="ECO:0000256" key="1">
    <source>
        <dbReference type="ARBA" id="ARBA00004141"/>
    </source>
</evidence>
<dbReference type="PROSITE" id="PS50297">
    <property type="entry name" value="ANK_REP_REGION"/>
    <property type="match status" value="3"/>
</dbReference>
<evidence type="ECO:0000256" key="10">
    <source>
        <dbReference type="ARBA" id="ARBA00023315"/>
    </source>
</evidence>
<comment type="subcellular location">
    <subcellularLocation>
        <location evidence="1">Membrane</location>
        <topology evidence="1">Multi-pass membrane protein</topology>
    </subcellularLocation>
</comment>
<feature type="repeat" description="ANK" evidence="12">
    <location>
        <begin position="128"/>
        <end position="157"/>
    </location>
</feature>
<reference evidence="17" key="1">
    <citation type="submission" date="2016-03" db="EMBL/GenBank/DDBJ databases">
        <authorList>
            <person name="Devillers Hugo."/>
        </authorList>
    </citation>
    <scope>NUCLEOTIDE SEQUENCE [LARGE SCALE GENOMIC DNA]</scope>
</reference>